<sequence>MVLPFNGWPAVNVSEQRESGVAGWSDMGTQEKINRTMNEYAAAALDAWHTEHPFKYFLHEIFGVYEQEFMMFTSPGGQLKLFIKALLDNDELRGQLGAGEIVGLKNKVMIRFNEGTVALFTINGKQGELMCGPELGCGGKEIWDSLQEGIVNGSEGDMDLAMEIMLRAEVTTRCANSVSGSNDLVATGLLSAITFYESRLNSGALYFRQARLEQLRGLLSVYQNGPDPTVDLSRLGGIKVLDSIVSAAAGRIVEKAESGAYGEGGFGRLRGINLGVGVDETAWNTMGAPGDATIYSYDSATTIIKNMGNDIMSMKTLREGDTHPLSYDIDIVAGAPIMTPPTPYELRHGDLGCVP</sequence>
<evidence type="ECO:0000313" key="1">
    <source>
        <dbReference type="EMBL" id="EBS8260208.1"/>
    </source>
</evidence>
<reference evidence="1" key="1">
    <citation type="submission" date="2018-07" db="EMBL/GenBank/DDBJ databases">
        <authorList>
            <consortium name="PulseNet: The National Subtyping Network for Foodborne Disease Surveillance"/>
            <person name="Tarr C.L."/>
            <person name="Trees E."/>
            <person name="Katz L.S."/>
            <person name="Carleton-Romer H.A."/>
            <person name="Stroika S."/>
            <person name="Kucerova Z."/>
            <person name="Roache K.F."/>
            <person name="Sabol A.L."/>
            <person name="Besser J."/>
            <person name="Gerner-Smidt P."/>
        </authorList>
    </citation>
    <scope>NUCLEOTIDE SEQUENCE</scope>
    <source>
        <strain evidence="1">PNUSAS016316</strain>
    </source>
</reference>
<organism evidence="1">
    <name type="scientific">Salmonella enterica</name>
    <name type="common">Salmonella choleraesuis</name>
    <dbReference type="NCBI Taxonomy" id="28901"/>
    <lineage>
        <taxon>Bacteria</taxon>
        <taxon>Pseudomonadati</taxon>
        <taxon>Pseudomonadota</taxon>
        <taxon>Gammaproteobacteria</taxon>
        <taxon>Enterobacterales</taxon>
        <taxon>Enterobacteriaceae</taxon>
        <taxon>Salmonella</taxon>
    </lineage>
</organism>
<accession>A0A5V0T364</accession>
<comment type="caution">
    <text evidence="1">The sequence shown here is derived from an EMBL/GenBank/DDBJ whole genome shotgun (WGS) entry which is preliminary data.</text>
</comment>
<proteinExistence type="predicted"/>
<dbReference type="EMBL" id="AAGWTA010000068">
    <property type="protein sequence ID" value="EBS8260208.1"/>
    <property type="molecule type" value="Genomic_DNA"/>
</dbReference>
<protein>
    <submittedName>
        <fullName evidence="1">Uncharacterized protein</fullName>
    </submittedName>
</protein>
<dbReference type="AlphaFoldDB" id="A0A5V0T364"/>
<name>A0A5V0T364_SALER</name>
<gene>
    <name evidence="1" type="ORF">CEZ54_24680</name>
</gene>